<dbReference type="SMART" id="SM00530">
    <property type="entry name" value="HTH_XRE"/>
    <property type="match status" value="2"/>
</dbReference>
<proteinExistence type="predicted"/>
<dbReference type="InterPro" id="IPR019734">
    <property type="entry name" value="TPR_rpt"/>
</dbReference>
<organism evidence="3 4">
    <name type="scientific">Ammoniphilus resinae</name>
    <dbReference type="NCBI Taxonomy" id="861532"/>
    <lineage>
        <taxon>Bacteria</taxon>
        <taxon>Bacillati</taxon>
        <taxon>Bacillota</taxon>
        <taxon>Bacilli</taxon>
        <taxon>Bacillales</taxon>
        <taxon>Paenibacillaceae</taxon>
        <taxon>Aneurinibacillus group</taxon>
        <taxon>Ammoniphilus</taxon>
    </lineage>
</organism>
<comment type="caution">
    <text evidence="3">The sequence shown here is derived from an EMBL/GenBank/DDBJ whole genome shotgun (WGS) entry which is preliminary data.</text>
</comment>
<keyword evidence="1" id="KW-0238">DNA-binding</keyword>
<evidence type="ECO:0000313" key="3">
    <source>
        <dbReference type="EMBL" id="MBP1931894.1"/>
    </source>
</evidence>
<dbReference type="SUPFAM" id="SSF47413">
    <property type="entry name" value="lambda repressor-like DNA-binding domains"/>
    <property type="match status" value="2"/>
</dbReference>
<dbReference type="PANTHER" id="PTHR46797:SF2">
    <property type="entry name" value="TRANSCRIPTIONAL REGULATOR"/>
    <property type="match status" value="1"/>
</dbReference>
<dbReference type="Pfam" id="PF01381">
    <property type="entry name" value="HTH_3"/>
    <property type="match status" value="1"/>
</dbReference>
<dbReference type="SMART" id="SM00028">
    <property type="entry name" value="TPR"/>
    <property type="match status" value="5"/>
</dbReference>
<dbReference type="InterPro" id="IPR011990">
    <property type="entry name" value="TPR-like_helical_dom_sf"/>
</dbReference>
<reference evidence="3 4" key="1">
    <citation type="submission" date="2021-03" db="EMBL/GenBank/DDBJ databases">
        <title>Genomic Encyclopedia of Type Strains, Phase IV (KMG-IV): sequencing the most valuable type-strain genomes for metagenomic binning, comparative biology and taxonomic classification.</title>
        <authorList>
            <person name="Goeker M."/>
        </authorList>
    </citation>
    <scope>NUCLEOTIDE SEQUENCE [LARGE SCALE GENOMIC DNA]</scope>
    <source>
        <strain evidence="3 4">DSM 24738</strain>
    </source>
</reference>
<sequence length="529" mass="61453">MERAQFGQFVKKLRKEKNTSPRQVAHDLKIPIGMLRNIEKGKHPVSVDDIEKICDYFNVSLDSVMEQNFDLILFESKLNPKEIGERIRYYRNKKKLSLRDLANQDIFSLGKLSNIENGLVPVNLNDIKTICDFLGIPIEHVVDPNRVQKMNSLRLDIYRAKTYIFLQLFDSAKKILDETTNEIKEEKFLELEFHLNFVWGLYYVGIEQYNDAESCLIQALNYDNQSDKDIDGVKLQIQNTLMYISFEQGKMNKAKEIGEKAIQFINKSPFKLDNDDKSFAYFNLAVSSCCLGHFDSSLQYAQTALSLSEGILKHQIVLLKSIIFALKNEYEAALDLTIECLELFRKAHDINGFIKALQFQYYLLKNFSHPEHIKAIHHIEKEIPNDIHIQNARNLNDQLELYQLIIQIAISENDNSLAEKFLEKCFELEGQDPGLKTNYKTYYLAAQFEKKRDQNAPKQREFLEKANKLLGDDKSTAKALIMYELALLSIDEYNNNPLLVEASNLIFQHYAMDFGDLEMIKHIIPKPRY</sequence>
<evidence type="ECO:0000256" key="1">
    <source>
        <dbReference type="ARBA" id="ARBA00023125"/>
    </source>
</evidence>
<dbReference type="InterPro" id="IPR050807">
    <property type="entry name" value="TransReg_Diox_bact_type"/>
</dbReference>
<dbReference type="Gene3D" id="1.25.40.10">
    <property type="entry name" value="Tetratricopeptide repeat domain"/>
    <property type="match status" value="1"/>
</dbReference>
<dbReference type="PROSITE" id="PS50943">
    <property type="entry name" value="HTH_CROC1"/>
    <property type="match status" value="2"/>
</dbReference>
<evidence type="ECO:0000259" key="2">
    <source>
        <dbReference type="PROSITE" id="PS50943"/>
    </source>
</evidence>
<dbReference type="Proteomes" id="UP001519343">
    <property type="component" value="Unassembled WGS sequence"/>
</dbReference>
<dbReference type="SUPFAM" id="SSF48452">
    <property type="entry name" value="TPR-like"/>
    <property type="match status" value="1"/>
</dbReference>
<dbReference type="InterPro" id="IPR010982">
    <property type="entry name" value="Lambda_DNA-bd_dom_sf"/>
</dbReference>
<dbReference type="InterPro" id="IPR001387">
    <property type="entry name" value="Cro/C1-type_HTH"/>
</dbReference>
<dbReference type="Gene3D" id="1.10.260.40">
    <property type="entry name" value="lambda repressor-like DNA-binding domains"/>
    <property type="match status" value="2"/>
</dbReference>
<keyword evidence="4" id="KW-1185">Reference proteome</keyword>
<evidence type="ECO:0000313" key="4">
    <source>
        <dbReference type="Proteomes" id="UP001519343"/>
    </source>
</evidence>
<dbReference type="PANTHER" id="PTHR46797">
    <property type="entry name" value="HTH-TYPE TRANSCRIPTIONAL REGULATOR"/>
    <property type="match status" value="1"/>
</dbReference>
<dbReference type="RefSeq" id="WP_209809969.1">
    <property type="nucleotide sequence ID" value="NZ_JAGGKT010000004.1"/>
</dbReference>
<feature type="domain" description="HTH cro/C1-type" evidence="2">
    <location>
        <begin position="10"/>
        <end position="64"/>
    </location>
</feature>
<dbReference type="CDD" id="cd00093">
    <property type="entry name" value="HTH_XRE"/>
    <property type="match status" value="2"/>
</dbReference>
<protein>
    <submittedName>
        <fullName evidence="3">Transcriptional regulator with XRE-family HTH domain</fullName>
    </submittedName>
</protein>
<name>A0ABS4GNQ6_9BACL</name>
<feature type="domain" description="HTH cro/C1-type" evidence="2">
    <location>
        <begin position="87"/>
        <end position="141"/>
    </location>
</feature>
<dbReference type="EMBL" id="JAGGKT010000004">
    <property type="protein sequence ID" value="MBP1931894.1"/>
    <property type="molecule type" value="Genomic_DNA"/>
</dbReference>
<accession>A0ABS4GNQ6</accession>
<dbReference type="Pfam" id="PF13560">
    <property type="entry name" value="HTH_31"/>
    <property type="match status" value="1"/>
</dbReference>
<gene>
    <name evidence="3" type="ORF">J2Z37_001895</name>
</gene>